<keyword evidence="1" id="KW-0175">Coiled coil</keyword>
<feature type="compositionally biased region" description="Low complexity" evidence="2">
    <location>
        <begin position="118"/>
        <end position="141"/>
    </location>
</feature>
<evidence type="ECO:0000256" key="1">
    <source>
        <dbReference type="SAM" id="Coils"/>
    </source>
</evidence>
<feature type="region of interest" description="Disordered" evidence="2">
    <location>
        <begin position="1"/>
        <end position="26"/>
    </location>
</feature>
<evidence type="ECO:0000256" key="2">
    <source>
        <dbReference type="SAM" id="MobiDB-lite"/>
    </source>
</evidence>
<dbReference type="AlphaFoldDB" id="A0A6C0BF75"/>
<protein>
    <submittedName>
        <fullName evidence="3">Uncharacterized protein</fullName>
    </submittedName>
</protein>
<evidence type="ECO:0000313" key="3">
    <source>
        <dbReference type="EMBL" id="QHS90957.1"/>
    </source>
</evidence>
<sequence>MSSTNNKNGSTSASLPQLNPSNKPKSYNAFNESAISIKKINLLLGEVEAKANDKNKLSEVQSMIQTIEAEIAKASESISKIDKIDYKSYVNGTTAEISRAIATKNALKRKVNSIKNGAASVSQPSASASQPSVSASQPSASDKPEAGSVTVRLVRKITANRTPIYTATVVQSSMSGQLPTNTTNKSWKTPGGILVQDFTRNPLYTGPTNKLQGGRRKRTHKQAHRSQSHKRK</sequence>
<accession>A0A6C0BF75</accession>
<organism evidence="3">
    <name type="scientific">viral metagenome</name>
    <dbReference type="NCBI Taxonomy" id="1070528"/>
    <lineage>
        <taxon>unclassified sequences</taxon>
        <taxon>metagenomes</taxon>
        <taxon>organismal metagenomes</taxon>
    </lineage>
</organism>
<feature type="region of interest" description="Disordered" evidence="2">
    <location>
        <begin position="118"/>
        <end position="148"/>
    </location>
</feature>
<name>A0A6C0BF75_9ZZZZ</name>
<reference evidence="3" key="1">
    <citation type="journal article" date="2020" name="Nature">
        <title>Giant virus diversity and host interactions through global metagenomics.</title>
        <authorList>
            <person name="Schulz F."/>
            <person name="Roux S."/>
            <person name="Paez-Espino D."/>
            <person name="Jungbluth S."/>
            <person name="Walsh D.A."/>
            <person name="Denef V.J."/>
            <person name="McMahon K.D."/>
            <person name="Konstantinidis K.T."/>
            <person name="Eloe-Fadrosh E.A."/>
            <person name="Kyrpides N.C."/>
            <person name="Woyke T."/>
        </authorList>
    </citation>
    <scope>NUCLEOTIDE SEQUENCE</scope>
    <source>
        <strain evidence="3">GVMAG-M-3300013004-44</strain>
    </source>
</reference>
<feature type="compositionally biased region" description="Polar residues" evidence="2">
    <location>
        <begin position="173"/>
        <end position="187"/>
    </location>
</feature>
<dbReference type="EMBL" id="MN739154">
    <property type="protein sequence ID" value="QHS90957.1"/>
    <property type="molecule type" value="Genomic_DNA"/>
</dbReference>
<feature type="region of interest" description="Disordered" evidence="2">
    <location>
        <begin position="173"/>
        <end position="232"/>
    </location>
</feature>
<proteinExistence type="predicted"/>
<feature type="compositionally biased region" description="Basic residues" evidence="2">
    <location>
        <begin position="213"/>
        <end position="232"/>
    </location>
</feature>
<feature type="coiled-coil region" evidence="1">
    <location>
        <begin position="50"/>
        <end position="77"/>
    </location>
</feature>